<dbReference type="EMBL" id="CACRTL010000003">
    <property type="protein sequence ID" value="VYT58397.1"/>
    <property type="molecule type" value="Genomic_DNA"/>
</dbReference>
<sequence>MRVVEKNLNSSSYHNLFPFFWQHGESNNKIDEYITKMKEQGINDFCIESRPHPAFLEKGWWQSLDFIIEKAKENDMKIWILDDARFPTGYANGKVPEALRKRYLNYRRYDIAGNQKFAQLNLKPIVDMRTFMNNKRHQQDQIFRVVLAKNDISVKDGFNETDLIDITNQVKDNVLTVSLENNVNYSIFVLYVTMVGDEAVTEEYLDPMKKEATQVLIDEVYQKHYDHYYHEFGKTIVGFFSDEPRFGNTKGPNASIGRYNMPLPWNENVLMKLKEIDFDLNNLVLLFQGMSSTANMVRYAYMNIISNLYSENFSQVIGNWCKEKEIDYVGHVIEDNNAHSRLGYGAGHYFRSIAGQTMAGIDIIGGQIVPGMDYHHTAFSTGGSDGEFYHYALCKLGASAAKLDKNKNGRLMCEAFGAYGWVEGLKMMKWITDHMISHGVNLIVPHAFDPKEFPDWDCPPHFYAHGNNPQYPYFHYFANYANRLCNLMSDGHQICKVGVLYHAFAEWSGDYMLIQKVLKVLQQNQIDCNVISEDYLMEAMIKEDVYQINGYDFEVLVVPYAKRLPDCLLQTIKRLKSKVIFIDAFPEDEEVEGALVLSLQELPRELNDYSEILIDHMEEKLVFYHYQHDDGDIYMFNNESIYSDINSQIMLKTDQSLMIYDAFSNQTYKFASKIEGQQQIFNLHLAPYQSLILVSGKSNDLIPAKKSELGNVNDVEISLRAFNETKYRVNFKADLNTNLMNRYPCFSGAVKYHFRYSFITKDVLLEISEAYEIVEVIVNGKLAGVKIAPEYLFDISEYLEIGENSFEIIVINTLARNQHDAMSQFLALEPMGITGTLKFYTKNVDDEVIVNRDKNLI</sequence>
<reference evidence="1" key="1">
    <citation type="submission" date="2019-11" db="EMBL/GenBank/DDBJ databases">
        <authorList>
            <person name="Feng L."/>
        </authorList>
    </citation>
    <scope>NUCLEOTIDE SEQUENCE</scope>
    <source>
        <strain evidence="1">CramosumLFYP8</strain>
    </source>
</reference>
<name>A0A6N2XX50_9FIRM</name>
<dbReference type="GeneID" id="64196750"/>
<dbReference type="PANTHER" id="PTHR36848:SF2">
    <property type="entry name" value="SECRETED PROTEIN"/>
    <property type="match status" value="1"/>
</dbReference>
<dbReference type="SUPFAM" id="SSF49785">
    <property type="entry name" value="Galactose-binding domain-like"/>
    <property type="match status" value="1"/>
</dbReference>
<dbReference type="AlphaFoldDB" id="A0A6N2XX50"/>
<dbReference type="InterPro" id="IPR053161">
    <property type="entry name" value="Ulvan_degrading_GH"/>
</dbReference>
<dbReference type="PANTHER" id="PTHR36848">
    <property type="entry name" value="DNA-BINDING PROTEIN (PUTATIVE SECRETED PROTEIN)-RELATED"/>
    <property type="match status" value="1"/>
</dbReference>
<evidence type="ECO:0000313" key="1">
    <source>
        <dbReference type="EMBL" id="VYT58397.1"/>
    </source>
</evidence>
<accession>A0A6N2XX50</accession>
<dbReference type="InterPro" id="IPR008979">
    <property type="entry name" value="Galactose-bd-like_sf"/>
</dbReference>
<proteinExistence type="predicted"/>
<organism evidence="1">
    <name type="scientific">Thomasclavelia ramosa</name>
    <dbReference type="NCBI Taxonomy" id="1547"/>
    <lineage>
        <taxon>Bacteria</taxon>
        <taxon>Bacillati</taxon>
        <taxon>Bacillota</taxon>
        <taxon>Erysipelotrichia</taxon>
        <taxon>Erysipelotrichales</taxon>
        <taxon>Coprobacillaceae</taxon>
        <taxon>Thomasclavelia</taxon>
    </lineage>
</organism>
<protein>
    <recommendedName>
        <fullName evidence="2">Glycoside hydrolase</fullName>
    </recommendedName>
</protein>
<gene>
    <name evidence="1" type="ORF">CRLFYP8_00826</name>
</gene>
<dbReference type="RefSeq" id="WP_118232375.1">
    <property type="nucleotide sequence ID" value="NZ_CACRTL010000003.1"/>
</dbReference>
<evidence type="ECO:0008006" key="2">
    <source>
        <dbReference type="Google" id="ProtNLM"/>
    </source>
</evidence>